<dbReference type="GO" id="GO:0019898">
    <property type="term" value="C:extrinsic component of membrane"/>
    <property type="evidence" value="ECO:0007669"/>
    <property type="project" value="InterPro"/>
</dbReference>
<evidence type="ECO:0000313" key="3">
    <source>
        <dbReference type="Proteomes" id="UP000825935"/>
    </source>
</evidence>
<dbReference type="Pfam" id="PF01789">
    <property type="entry name" value="PsbP"/>
    <property type="match status" value="1"/>
</dbReference>
<dbReference type="InterPro" id="IPR016123">
    <property type="entry name" value="Mog1/PsbP_a/b/a-sand"/>
</dbReference>
<dbReference type="GO" id="GO:0015979">
    <property type="term" value="P:photosynthesis"/>
    <property type="evidence" value="ECO:0007669"/>
    <property type="project" value="InterPro"/>
</dbReference>
<proteinExistence type="predicted"/>
<dbReference type="EMBL" id="CM035439">
    <property type="protein sequence ID" value="KAH7283324.1"/>
    <property type="molecule type" value="Genomic_DNA"/>
</dbReference>
<dbReference type="OMA" id="MREPEEY"/>
<accession>A0A8T2QI80</accession>
<comment type="caution">
    <text evidence="2">The sequence shown here is derived from an EMBL/GenBank/DDBJ whole genome shotgun (WGS) entry which is preliminary data.</text>
</comment>
<organism evidence="2 3">
    <name type="scientific">Ceratopteris richardii</name>
    <name type="common">Triangle waterfern</name>
    <dbReference type="NCBI Taxonomy" id="49495"/>
    <lineage>
        <taxon>Eukaryota</taxon>
        <taxon>Viridiplantae</taxon>
        <taxon>Streptophyta</taxon>
        <taxon>Embryophyta</taxon>
        <taxon>Tracheophyta</taxon>
        <taxon>Polypodiopsida</taxon>
        <taxon>Polypodiidae</taxon>
        <taxon>Polypodiales</taxon>
        <taxon>Pteridineae</taxon>
        <taxon>Pteridaceae</taxon>
        <taxon>Parkerioideae</taxon>
        <taxon>Ceratopteris</taxon>
    </lineage>
</organism>
<dbReference type="Gene3D" id="3.40.1000.10">
    <property type="entry name" value="Mog1/PsbP, alpha/beta/alpha sandwich"/>
    <property type="match status" value="1"/>
</dbReference>
<dbReference type="OrthoDB" id="1621991at2759"/>
<protein>
    <recommendedName>
        <fullName evidence="1">PsbP C-terminal domain-containing protein</fullName>
    </recommendedName>
</protein>
<reference evidence="2" key="1">
    <citation type="submission" date="2021-08" db="EMBL/GenBank/DDBJ databases">
        <title>WGS assembly of Ceratopteris richardii.</title>
        <authorList>
            <person name="Marchant D.B."/>
            <person name="Chen G."/>
            <person name="Jenkins J."/>
            <person name="Shu S."/>
            <person name="Leebens-Mack J."/>
            <person name="Grimwood J."/>
            <person name="Schmutz J."/>
            <person name="Soltis P."/>
            <person name="Soltis D."/>
            <person name="Chen Z.-H."/>
        </authorList>
    </citation>
    <scope>NUCLEOTIDE SEQUENCE</scope>
    <source>
        <strain evidence="2">Whitten #5841</strain>
        <tissue evidence="2">Leaf</tissue>
    </source>
</reference>
<keyword evidence="3" id="KW-1185">Reference proteome</keyword>
<dbReference type="GO" id="GO:0009507">
    <property type="term" value="C:chloroplast"/>
    <property type="evidence" value="ECO:0007669"/>
    <property type="project" value="TreeGrafter"/>
</dbReference>
<dbReference type="PANTHER" id="PTHR37764">
    <property type="entry name" value="KETOSE/ALDOSE ISOMERASE, PUTATIVE (MOG1/PSBP/DUF1795-LIKE PHOTOSYSTEM II REACTION CENTER PSBP FAMILY PROTEIN)-RELATED"/>
    <property type="match status" value="1"/>
</dbReference>
<dbReference type="InterPro" id="IPR002683">
    <property type="entry name" value="PsbP_C"/>
</dbReference>
<dbReference type="AlphaFoldDB" id="A0A8T2QI80"/>
<dbReference type="GO" id="GO:0005509">
    <property type="term" value="F:calcium ion binding"/>
    <property type="evidence" value="ECO:0007669"/>
    <property type="project" value="InterPro"/>
</dbReference>
<evidence type="ECO:0000259" key="1">
    <source>
        <dbReference type="Pfam" id="PF01789"/>
    </source>
</evidence>
<dbReference type="GO" id="GO:0009654">
    <property type="term" value="C:photosystem II oxygen evolving complex"/>
    <property type="evidence" value="ECO:0007669"/>
    <property type="project" value="InterPro"/>
</dbReference>
<dbReference type="SUPFAM" id="SSF55724">
    <property type="entry name" value="Mog1p/PsbP-like"/>
    <property type="match status" value="1"/>
</dbReference>
<evidence type="ECO:0000313" key="2">
    <source>
        <dbReference type="EMBL" id="KAH7283324.1"/>
    </source>
</evidence>
<dbReference type="PANTHER" id="PTHR37764:SF1">
    <property type="entry name" value="KETOSE_ALDOSE ISOMERASE, PUTATIVE (MOG1_PSBP_DUF1795-LIKE PHOTOSYSTEM II REACTION CENTER PSBP FAMILY PROTEIN)-RELATED"/>
    <property type="match status" value="1"/>
</dbReference>
<name>A0A8T2QI80_CERRI</name>
<feature type="domain" description="PsbP C-terminal" evidence="1">
    <location>
        <begin position="121"/>
        <end position="243"/>
    </location>
</feature>
<sequence length="245" mass="27121">MAAHIFASTSSLVSFVSCRELHTREVLIPLCLSFRSPVSRSQTPLAMSIRRRNFVNGSLTSILLSLCGIPAHAADSEYEDWYRFEGQGFAVSIPPDFEDIRDPDEDYVDGPLYGNKAKQKTFAARFASPDRSEVMSVVVRESAQLKLSFLAVKDVTDLGSLKEAAKIFVPGGAKLYAARVVKVPDEISNRTYYYYEFATGDNYIALEAGASGGQVYVLGVTAPKKKWKDDFKKLRLVASSFSVFK</sequence>
<gene>
    <name evidence="2" type="ORF">KP509_34G001500</name>
</gene>
<dbReference type="Proteomes" id="UP000825935">
    <property type="component" value="Chromosome 34"/>
</dbReference>